<dbReference type="RefSeq" id="WP_185691466.1">
    <property type="nucleotide sequence ID" value="NZ_JACHVA010000033.1"/>
</dbReference>
<dbReference type="AlphaFoldDB" id="A0A7X1AVF6"/>
<accession>A0A7X1AVF6</accession>
<name>A0A7X1AVF6_9BACT</name>
<keyword evidence="1" id="KW-0732">Signal</keyword>
<evidence type="ECO:0000313" key="2">
    <source>
        <dbReference type="EMBL" id="MBC2600728.1"/>
    </source>
</evidence>
<keyword evidence="3" id="KW-1185">Reference proteome</keyword>
<protein>
    <submittedName>
        <fullName evidence="2">Uncharacterized protein</fullName>
    </submittedName>
</protein>
<evidence type="ECO:0000313" key="3">
    <source>
        <dbReference type="Proteomes" id="UP000525652"/>
    </source>
</evidence>
<dbReference type="Proteomes" id="UP000525652">
    <property type="component" value="Unassembled WGS sequence"/>
</dbReference>
<evidence type="ECO:0000256" key="1">
    <source>
        <dbReference type="SAM" id="SignalP"/>
    </source>
</evidence>
<proteinExistence type="predicted"/>
<gene>
    <name evidence="2" type="ORF">H5P30_02915</name>
</gene>
<comment type="caution">
    <text evidence="2">The sequence shown here is derived from an EMBL/GenBank/DDBJ whole genome shotgun (WGS) entry which is preliminary data.</text>
</comment>
<reference evidence="2 3" key="1">
    <citation type="submission" date="2020-07" db="EMBL/GenBank/DDBJ databases">
        <authorList>
            <person name="Feng X."/>
        </authorList>
    </citation>
    <scope>NUCLEOTIDE SEQUENCE [LARGE SCALE GENOMIC DNA]</scope>
    <source>
        <strain evidence="2 3">JCM14086</strain>
    </source>
</reference>
<sequence>MRALTLLFFLSCLQVATADEIQSAIDEGIAAFGDEQYSQAASQFELAAQLLRERSGASLAKALPTSPEGWTTEDEPEIQAVGASVMGGMTSASQTYRKGDSSVNVRIMSDSPLVGQISMLLENPSMVQQLGQKIFKAEGIEGIVTYDEDSSSGTLTAAVSDRFFISVDGNAVDVATLEEFAKGVDVELLNQQ</sequence>
<feature type="chain" id="PRO_5031406780" evidence="1">
    <location>
        <begin position="19"/>
        <end position="192"/>
    </location>
</feature>
<feature type="signal peptide" evidence="1">
    <location>
        <begin position="1"/>
        <end position="18"/>
    </location>
</feature>
<dbReference type="EMBL" id="JACHVA010000033">
    <property type="protein sequence ID" value="MBC2600728.1"/>
    <property type="molecule type" value="Genomic_DNA"/>
</dbReference>
<organism evidence="2 3">
    <name type="scientific">Puniceicoccus vermicola</name>
    <dbReference type="NCBI Taxonomy" id="388746"/>
    <lineage>
        <taxon>Bacteria</taxon>
        <taxon>Pseudomonadati</taxon>
        <taxon>Verrucomicrobiota</taxon>
        <taxon>Opitutia</taxon>
        <taxon>Puniceicoccales</taxon>
        <taxon>Puniceicoccaceae</taxon>
        <taxon>Puniceicoccus</taxon>
    </lineage>
</organism>